<dbReference type="FunFam" id="1.10.720.40:FF:000001">
    <property type="entry name" value="LEM domain containing 2, isoform CRA_a"/>
    <property type="match status" value="1"/>
</dbReference>
<protein>
    <recommendedName>
        <fullName evidence="3">LEM domain-containing protein</fullName>
    </recommendedName>
</protein>
<accession>A0AAV6ZYK2</accession>
<dbReference type="InterPro" id="IPR003887">
    <property type="entry name" value="LEM_dom"/>
</dbReference>
<dbReference type="PANTHER" id="PTHR15171:SF2">
    <property type="entry name" value="EMERIN"/>
    <property type="match status" value="1"/>
</dbReference>
<name>A0AAV6ZYK2_ENGPU</name>
<comment type="caution">
    <text evidence="4">The sequence shown here is derived from an EMBL/GenBank/DDBJ whole genome shotgun (WGS) entry which is preliminary data.</text>
</comment>
<dbReference type="InterPro" id="IPR035004">
    <property type="entry name" value="Emerin"/>
</dbReference>
<dbReference type="SUPFAM" id="SSF63451">
    <property type="entry name" value="LEM domain"/>
    <property type="match status" value="1"/>
</dbReference>
<evidence type="ECO:0000313" key="4">
    <source>
        <dbReference type="EMBL" id="KAG8554416.1"/>
    </source>
</evidence>
<dbReference type="Pfam" id="PF03020">
    <property type="entry name" value="LEM"/>
    <property type="match status" value="1"/>
</dbReference>
<keyword evidence="5" id="KW-1185">Reference proteome</keyword>
<dbReference type="PROSITE" id="PS50954">
    <property type="entry name" value="LEM"/>
    <property type="match status" value="1"/>
</dbReference>
<sequence length="185" mass="22096">MEKFKNMTDDELIKTLRQYGINHGPIVGTTRTLYEKKLLQYEREKTKFPTSTSSYESREQYSRRDYDDSGDNHRYEEEEITRTYSYPQGHYRTKDDSQNSYSRSYSSKENTYQNISQPRYQSSYSQGVEPRKPIRPKQKEETPVKRFIPLWLQLLLLFIVAAFLVYMYILQMDADNPFKSLEGSL</sequence>
<dbReference type="AlphaFoldDB" id="A0AAV6ZYK2"/>
<proteinExistence type="predicted"/>
<keyword evidence="2" id="KW-1133">Transmembrane helix</keyword>
<feature type="transmembrane region" description="Helical" evidence="2">
    <location>
        <begin position="147"/>
        <end position="169"/>
    </location>
</feature>
<feature type="compositionally biased region" description="Low complexity" evidence="1">
    <location>
        <begin position="98"/>
        <end position="107"/>
    </location>
</feature>
<dbReference type="GO" id="GO:0005635">
    <property type="term" value="C:nuclear envelope"/>
    <property type="evidence" value="ECO:0007669"/>
    <property type="project" value="InterPro"/>
</dbReference>
<dbReference type="Proteomes" id="UP000824782">
    <property type="component" value="Unassembled WGS sequence"/>
</dbReference>
<feature type="compositionally biased region" description="Basic and acidic residues" evidence="1">
    <location>
        <begin position="56"/>
        <end position="76"/>
    </location>
</feature>
<keyword evidence="2" id="KW-0812">Transmembrane</keyword>
<evidence type="ECO:0000256" key="2">
    <source>
        <dbReference type="SAM" id="Phobius"/>
    </source>
</evidence>
<dbReference type="EMBL" id="WNYA01000010">
    <property type="protein sequence ID" value="KAG8554416.1"/>
    <property type="molecule type" value="Genomic_DNA"/>
</dbReference>
<feature type="region of interest" description="Disordered" evidence="1">
    <location>
        <begin position="41"/>
        <end position="139"/>
    </location>
</feature>
<dbReference type="InterPro" id="IPR011015">
    <property type="entry name" value="LEM/LEM-like_dom_sf"/>
</dbReference>
<keyword evidence="2" id="KW-0472">Membrane</keyword>
<gene>
    <name evidence="4" type="ORF">GDO81_003790</name>
</gene>
<organism evidence="4 5">
    <name type="scientific">Engystomops pustulosus</name>
    <name type="common">Tungara frog</name>
    <name type="synonym">Physalaemus pustulosus</name>
    <dbReference type="NCBI Taxonomy" id="76066"/>
    <lineage>
        <taxon>Eukaryota</taxon>
        <taxon>Metazoa</taxon>
        <taxon>Chordata</taxon>
        <taxon>Craniata</taxon>
        <taxon>Vertebrata</taxon>
        <taxon>Euteleostomi</taxon>
        <taxon>Amphibia</taxon>
        <taxon>Batrachia</taxon>
        <taxon>Anura</taxon>
        <taxon>Neobatrachia</taxon>
        <taxon>Hyloidea</taxon>
        <taxon>Leptodactylidae</taxon>
        <taxon>Leiuperinae</taxon>
        <taxon>Engystomops</taxon>
    </lineage>
</organism>
<dbReference type="Gene3D" id="1.10.720.40">
    <property type="match status" value="1"/>
</dbReference>
<evidence type="ECO:0000313" key="5">
    <source>
        <dbReference type="Proteomes" id="UP000824782"/>
    </source>
</evidence>
<evidence type="ECO:0000256" key="1">
    <source>
        <dbReference type="SAM" id="MobiDB-lite"/>
    </source>
</evidence>
<evidence type="ECO:0000259" key="3">
    <source>
        <dbReference type="PROSITE" id="PS50954"/>
    </source>
</evidence>
<dbReference type="PANTHER" id="PTHR15171">
    <property type="entry name" value="EMERIN"/>
    <property type="match status" value="1"/>
</dbReference>
<feature type="domain" description="LEM" evidence="3">
    <location>
        <begin position="1"/>
        <end position="45"/>
    </location>
</feature>
<feature type="compositionally biased region" description="Polar residues" evidence="1">
    <location>
        <begin position="108"/>
        <end position="126"/>
    </location>
</feature>
<dbReference type="SMART" id="SM00540">
    <property type="entry name" value="LEM"/>
    <property type="match status" value="1"/>
</dbReference>
<reference evidence="4" key="1">
    <citation type="thesis" date="2020" institute="ProQuest LLC" country="789 East Eisenhower Parkway, Ann Arbor, MI, USA">
        <title>Comparative Genomics and Chromosome Evolution.</title>
        <authorList>
            <person name="Mudd A.B."/>
        </authorList>
    </citation>
    <scope>NUCLEOTIDE SEQUENCE</scope>
    <source>
        <strain evidence="4">237g6f4</strain>
        <tissue evidence="4">Blood</tissue>
    </source>
</reference>
<feature type="compositionally biased region" description="Basic and acidic residues" evidence="1">
    <location>
        <begin position="129"/>
        <end position="139"/>
    </location>
</feature>